<dbReference type="RefSeq" id="WP_022605441.1">
    <property type="nucleotide sequence ID" value="NZ_ASSJ01000030.1"/>
</dbReference>
<proteinExistence type="predicted"/>
<organism evidence="2 3">
    <name type="scientific">Rubidibacter lacunae KORDI 51-2</name>
    <dbReference type="NCBI Taxonomy" id="582515"/>
    <lineage>
        <taxon>Bacteria</taxon>
        <taxon>Bacillati</taxon>
        <taxon>Cyanobacteriota</taxon>
        <taxon>Cyanophyceae</taxon>
        <taxon>Oscillatoriophycideae</taxon>
        <taxon>Chroococcales</taxon>
        <taxon>Aphanothecaceae</taxon>
        <taxon>Rubidibacter</taxon>
    </lineage>
</organism>
<sequence>MNAGGVRRSVGSDRARPGTNHNRMLFGGDESLSAIFALWFCQLDLGGTDDVFENWLAFAPLASTCNLTNYLELLGFICKFDW</sequence>
<reference evidence="2 3" key="1">
    <citation type="submission" date="2013-05" db="EMBL/GenBank/DDBJ databases">
        <title>Draft genome sequence of Rubidibacter lacunae KORDI 51-2.</title>
        <authorList>
            <person name="Choi D.H."/>
            <person name="Noh J.H."/>
            <person name="Kwon K.-K."/>
            <person name="Lee J.-H."/>
            <person name="Ryu J.-Y."/>
        </authorList>
    </citation>
    <scope>NUCLEOTIDE SEQUENCE [LARGE SCALE GENOMIC DNA]</scope>
    <source>
        <strain evidence="2 3">KORDI 51-2</strain>
    </source>
</reference>
<accession>U5DMU3</accession>
<dbReference type="InParanoid" id="U5DMU3"/>
<dbReference type="AlphaFoldDB" id="U5DMU3"/>
<evidence type="ECO:0000313" key="3">
    <source>
        <dbReference type="Proteomes" id="UP000016960"/>
    </source>
</evidence>
<comment type="caution">
    <text evidence="2">The sequence shown here is derived from an EMBL/GenBank/DDBJ whole genome shotgun (WGS) entry which is preliminary data.</text>
</comment>
<name>U5DMU3_9CHRO</name>
<evidence type="ECO:0000313" key="2">
    <source>
        <dbReference type="EMBL" id="ERN42157.1"/>
    </source>
</evidence>
<protein>
    <submittedName>
        <fullName evidence="2">Uncharacterized protein</fullName>
    </submittedName>
</protein>
<evidence type="ECO:0000256" key="1">
    <source>
        <dbReference type="SAM" id="MobiDB-lite"/>
    </source>
</evidence>
<dbReference type="EMBL" id="ASSJ01000030">
    <property type="protein sequence ID" value="ERN42157.1"/>
    <property type="molecule type" value="Genomic_DNA"/>
</dbReference>
<feature type="region of interest" description="Disordered" evidence="1">
    <location>
        <begin position="1"/>
        <end position="21"/>
    </location>
</feature>
<gene>
    <name evidence="2" type="ORF">KR51_00010860</name>
</gene>
<dbReference type="Proteomes" id="UP000016960">
    <property type="component" value="Unassembled WGS sequence"/>
</dbReference>
<keyword evidence="3" id="KW-1185">Reference proteome</keyword>